<evidence type="ECO:0000256" key="3">
    <source>
        <dbReference type="ARBA" id="ARBA00022842"/>
    </source>
</evidence>
<protein>
    <recommendedName>
        <fullName evidence="4">Terpene synthase</fullName>
        <ecNumber evidence="4">4.2.3.-</ecNumber>
    </recommendedName>
</protein>
<dbReference type="PANTHER" id="PTHR35201:SF4">
    <property type="entry name" value="BETA-PINACENE SYNTHASE-RELATED"/>
    <property type="match status" value="1"/>
</dbReference>
<feature type="region of interest" description="Disordered" evidence="5">
    <location>
        <begin position="1"/>
        <end position="29"/>
    </location>
</feature>
<dbReference type="InterPro" id="IPR008949">
    <property type="entry name" value="Isoprenoid_synthase_dom_sf"/>
</dbReference>
<comment type="cofactor">
    <cofactor evidence="1 4">
        <name>Mg(2+)</name>
        <dbReference type="ChEBI" id="CHEBI:18420"/>
    </cofactor>
</comment>
<organism evidence="6 7">
    <name type="scientific">Cercophora scortea</name>
    <dbReference type="NCBI Taxonomy" id="314031"/>
    <lineage>
        <taxon>Eukaryota</taxon>
        <taxon>Fungi</taxon>
        <taxon>Dikarya</taxon>
        <taxon>Ascomycota</taxon>
        <taxon>Pezizomycotina</taxon>
        <taxon>Sordariomycetes</taxon>
        <taxon>Sordariomycetidae</taxon>
        <taxon>Sordariales</taxon>
        <taxon>Lasiosphaeriaceae</taxon>
        <taxon>Cercophora</taxon>
    </lineage>
</organism>
<dbReference type="Proteomes" id="UP001286456">
    <property type="component" value="Unassembled WGS sequence"/>
</dbReference>
<dbReference type="Gene3D" id="1.10.600.10">
    <property type="entry name" value="Farnesyl Diphosphate Synthase"/>
    <property type="match status" value="1"/>
</dbReference>
<evidence type="ECO:0000313" key="6">
    <source>
        <dbReference type="EMBL" id="KAK3321250.1"/>
    </source>
</evidence>
<keyword evidence="4" id="KW-0479">Metal-binding</keyword>
<keyword evidence="7" id="KW-1185">Reference proteome</keyword>
<dbReference type="GO" id="GO:0008299">
    <property type="term" value="P:isoprenoid biosynthetic process"/>
    <property type="evidence" value="ECO:0007669"/>
    <property type="project" value="UniProtKB-ARBA"/>
</dbReference>
<dbReference type="PANTHER" id="PTHR35201">
    <property type="entry name" value="TERPENE SYNTHASE"/>
    <property type="match status" value="1"/>
</dbReference>
<evidence type="ECO:0000256" key="1">
    <source>
        <dbReference type="ARBA" id="ARBA00001946"/>
    </source>
</evidence>
<keyword evidence="4" id="KW-0456">Lyase</keyword>
<dbReference type="Pfam" id="PF19086">
    <property type="entry name" value="Terpene_syn_C_2"/>
    <property type="match status" value="1"/>
</dbReference>
<comment type="caution">
    <text evidence="6">The sequence shown here is derived from an EMBL/GenBank/DDBJ whole genome shotgun (WGS) entry which is preliminary data.</text>
</comment>
<accession>A0AAE0IA26</accession>
<dbReference type="SUPFAM" id="SSF48576">
    <property type="entry name" value="Terpenoid synthases"/>
    <property type="match status" value="1"/>
</dbReference>
<dbReference type="EMBL" id="JAUEPO010000005">
    <property type="protein sequence ID" value="KAK3321250.1"/>
    <property type="molecule type" value="Genomic_DNA"/>
</dbReference>
<reference evidence="6" key="2">
    <citation type="submission" date="2023-06" db="EMBL/GenBank/DDBJ databases">
        <authorList>
            <consortium name="Lawrence Berkeley National Laboratory"/>
            <person name="Haridas S."/>
            <person name="Hensen N."/>
            <person name="Bonometti L."/>
            <person name="Westerberg I."/>
            <person name="Brannstrom I.O."/>
            <person name="Guillou S."/>
            <person name="Cros-Aarteil S."/>
            <person name="Calhoun S."/>
            <person name="Kuo A."/>
            <person name="Mondo S."/>
            <person name="Pangilinan J."/>
            <person name="Riley R."/>
            <person name="Labutti K."/>
            <person name="Andreopoulos B."/>
            <person name="Lipzen A."/>
            <person name="Chen C."/>
            <person name="Yanf M."/>
            <person name="Daum C."/>
            <person name="Ng V."/>
            <person name="Clum A."/>
            <person name="Steindorff A."/>
            <person name="Ohm R."/>
            <person name="Martin F."/>
            <person name="Silar P."/>
            <person name="Natvig D."/>
            <person name="Lalanne C."/>
            <person name="Gautier V."/>
            <person name="Ament-Velasquez S.L."/>
            <person name="Kruys A."/>
            <person name="Hutchinson M.I."/>
            <person name="Powell A.J."/>
            <person name="Barry K."/>
            <person name="Miller A.N."/>
            <person name="Grigoriev I.V."/>
            <person name="Debuchy R."/>
            <person name="Gladieux P."/>
            <person name="Thoren M.H."/>
            <person name="Johannesson H."/>
        </authorList>
    </citation>
    <scope>NUCLEOTIDE SEQUENCE</scope>
    <source>
        <strain evidence="6">SMH4131-1</strain>
    </source>
</reference>
<evidence type="ECO:0000256" key="4">
    <source>
        <dbReference type="RuleBase" id="RU366034"/>
    </source>
</evidence>
<comment type="similarity">
    <text evidence="2 4">Belongs to the terpene synthase family.</text>
</comment>
<proteinExistence type="inferred from homology"/>
<feature type="compositionally biased region" description="Polar residues" evidence="5">
    <location>
        <begin position="11"/>
        <end position="29"/>
    </location>
</feature>
<dbReference type="GO" id="GO:0046872">
    <property type="term" value="F:metal ion binding"/>
    <property type="evidence" value="ECO:0007669"/>
    <property type="project" value="UniProtKB-KW"/>
</dbReference>
<dbReference type="AlphaFoldDB" id="A0AAE0IA26"/>
<dbReference type="InterPro" id="IPR034686">
    <property type="entry name" value="Terpene_cyclase-like_2"/>
</dbReference>
<evidence type="ECO:0000256" key="5">
    <source>
        <dbReference type="SAM" id="MobiDB-lite"/>
    </source>
</evidence>
<dbReference type="EC" id="4.2.3.-" evidence="4"/>
<gene>
    <name evidence="6" type="ORF">B0T19DRAFT_431937</name>
</gene>
<evidence type="ECO:0000256" key="2">
    <source>
        <dbReference type="ARBA" id="ARBA00006333"/>
    </source>
</evidence>
<keyword evidence="3 4" id="KW-0460">Magnesium</keyword>
<reference evidence="6" key="1">
    <citation type="journal article" date="2023" name="Mol. Phylogenet. Evol.">
        <title>Genome-scale phylogeny and comparative genomics of the fungal order Sordariales.</title>
        <authorList>
            <person name="Hensen N."/>
            <person name="Bonometti L."/>
            <person name="Westerberg I."/>
            <person name="Brannstrom I.O."/>
            <person name="Guillou S."/>
            <person name="Cros-Aarteil S."/>
            <person name="Calhoun S."/>
            <person name="Haridas S."/>
            <person name="Kuo A."/>
            <person name="Mondo S."/>
            <person name="Pangilinan J."/>
            <person name="Riley R."/>
            <person name="LaButti K."/>
            <person name="Andreopoulos B."/>
            <person name="Lipzen A."/>
            <person name="Chen C."/>
            <person name="Yan M."/>
            <person name="Daum C."/>
            <person name="Ng V."/>
            <person name="Clum A."/>
            <person name="Steindorff A."/>
            <person name="Ohm R.A."/>
            <person name="Martin F."/>
            <person name="Silar P."/>
            <person name="Natvig D.O."/>
            <person name="Lalanne C."/>
            <person name="Gautier V."/>
            <person name="Ament-Velasquez S.L."/>
            <person name="Kruys A."/>
            <person name="Hutchinson M.I."/>
            <person name="Powell A.J."/>
            <person name="Barry K."/>
            <person name="Miller A.N."/>
            <person name="Grigoriev I.V."/>
            <person name="Debuchy R."/>
            <person name="Gladieux P."/>
            <person name="Hiltunen Thoren M."/>
            <person name="Johannesson H."/>
        </authorList>
    </citation>
    <scope>NUCLEOTIDE SEQUENCE</scope>
    <source>
        <strain evidence="6">SMH4131-1</strain>
    </source>
</reference>
<dbReference type="GO" id="GO:0010333">
    <property type="term" value="F:terpene synthase activity"/>
    <property type="evidence" value="ECO:0007669"/>
    <property type="project" value="InterPro"/>
</dbReference>
<sequence length="342" mass="39233">MSPSAMLPPTVDSNLSSPTPTGAISTGNTLKPPRWLFHVPPSSWTAEIQPQHERVTKEVDGFFLRNWPFPDERARKKFVAAGFSRVTCFYFPKALDDRIHFACRLLTLLFLIDDLLEHMSLAEGSAYNQRLIALSRGDVLPDRRIPVEWITWELWEAMRAYDCPRATEIMEPVFVFMRAQTDPKRLEKMDIGGYLEYREKDVGKALLAALMRFSMALDVPPEELALARPVDRNVSKHLSIVNDIWSYEKEVLASETLHEEGGVLCTAVAILADEAEIKPDAAKRVLYHLCREWELLHETLVEEVLRQRDTPALRAYLKGLEYQMSGNEMWSRTTLRYLAPQD</sequence>
<name>A0AAE0IA26_9PEZI</name>
<evidence type="ECO:0000313" key="7">
    <source>
        <dbReference type="Proteomes" id="UP001286456"/>
    </source>
</evidence>